<keyword evidence="2" id="KW-1185">Reference proteome</keyword>
<gene>
    <name evidence="1" type="ORF">ALC60_01565</name>
</gene>
<organism evidence="1 2">
    <name type="scientific">Mycetomoellerius zeteki</name>
    <dbReference type="NCBI Taxonomy" id="64791"/>
    <lineage>
        <taxon>Eukaryota</taxon>
        <taxon>Metazoa</taxon>
        <taxon>Ecdysozoa</taxon>
        <taxon>Arthropoda</taxon>
        <taxon>Hexapoda</taxon>
        <taxon>Insecta</taxon>
        <taxon>Pterygota</taxon>
        <taxon>Neoptera</taxon>
        <taxon>Endopterygota</taxon>
        <taxon>Hymenoptera</taxon>
        <taxon>Apocrita</taxon>
        <taxon>Aculeata</taxon>
        <taxon>Formicoidea</taxon>
        <taxon>Formicidae</taxon>
        <taxon>Myrmicinae</taxon>
        <taxon>Mycetomoellerius</taxon>
    </lineage>
</organism>
<protein>
    <submittedName>
        <fullName evidence="1">Uncharacterized protein</fullName>
    </submittedName>
</protein>
<reference evidence="1 2" key="1">
    <citation type="submission" date="2015-09" db="EMBL/GenBank/DDBJ databases">
        <title>Trachymyrmex zeteki WGS genome.</title>
        <authorList>
            <person name="Nygaard S."/>
            <person name="Hu H."/>
            <person name="Boomsma J."/>
            <person name="Zhang G."/>
        </authorList>
    </citation>
    <scope>NUCLEOTIDE SEQUENCE [LARGE SCALE GENOMIC DNA]</scope>
    <source>
        <strain evidence="1">Tzet28-1</strain>
        <tissue evidence="1">Whole body</tissue>
    </source>
</reference>
<dbReference type="Proteomes" id="UP000075809">
    <property type="component" value="Unassembled WGS sequence"/>
</dbReference>
<dbReference type="EMBL" id="KQ982173">
    <property type="protein sequence ID" value="KYQ59393.1"/>
    <property type="molecule type" value="Genomic_DNA"/>
</dbReference>
<evidence type="ECO:0000313" key="1">
    <source>
        <dbReference type="EMBL" id="KYQ59393.1"/>
    </source>
</evidence>
<evidence type="ECO:0000313" key="2">
    <source>
        <dbReference type="Proteomes" id="UP000075809"/>
    </source>
</evidence>
<accession>A0A151XG80</accession>
<sequence length="75" mass="9214">KKKQGGCYRNSSSRKEINSMKDDRIIDRIGYRRHKLKIIAFSYNVYYLDYFVKKHLYHTVNSEFTKSHFLVRHKR</sequence>
<name>A0A151XG80_9HYME</name>
<proteinExistence type="predicted"/>
<feature type="non-terminal residue" evidence="1">
    <location>
        <position position="1"/>
    </location>
</feature>
<dbReference type="AlphaFoldDB" id="A0A151XG80"/>